<dbReference type="EMBL" id="MDKC01000002">
    <property type="protein sequence ID" value="ODG93306.1"/>
    <property type="molecule type" value="Genomic_DNA"/>
</dbReference>
<keyword evidence="8" id="KW-1185">Reference proteome</keyword>
<accession>A0ABX2ZU75</accession>
<dbReference type="RefSeq" id="WP_069032382.1">
    <property type="nucleotide sequence ID" value="NZ_MDKC01000002.1"/>
</dbReference>
<dbReference type="PANTHER" id="PTHR47151">
    <property type="entry name" value="LEU/ILE/VAL-BINDING ABC TRANSPORTER SUBUNIT"/>
    <property type="match status" value="1"/>
</dbReference>
<reference evidence="7 8" key="1">
    <citation type="submission" date="2016-07" db="EMBL/GenBank/DDBJ databases">
        <authorList>
            <person name="Townsley L."/>
            <person name="Shank E.A."/>
        </authorList>
    </citation>
    <scope>NUCLEOTIDE SEQUENCE [LARGE SCALE GENOMIC DNA]</scope>
    <source>
        <strain evidence="7 8">CH01</strain>
    </source>
</reference>
<feature type="domain" description="Leucine-binding protein" evidence="6">
    <location>
        <begin position="35"/>
        <end position="378"/>
    </location>
</feature>
<comment type="caution">
    <text evidence="7">The sequence shown here is derived from an EMBL/GenBank/DDBJ whole genome shotgun (WGS) entry which is preliminary data.</text>
</comment>
<dbReference type="Pfam" id="PF13458">
    <property type="entry name" value="Peripla_BP_6"/>
    <property type="match status" value="1"/>
</dbReference>
<dbReference type="PROSITE" id="PS51257">
    <property type="entry name" value="PROKAR_LIPOPROTEIN"/>
    <property type="match status" value="1"/>
</dbReference>
<evidence type="ECO:0000313" key="8">
    <source>
        <dbReference type="Proteomes" id="UP000094580"/>
    </source>
</evidence>
<proteinExistence type="inferred from homology"/>
<evidence type="ECO:0000256" key="1">
    <source>
        <dbReference type="ARBA" id="ARBA00010062"/>
    </source>
</evidence>
<comment type="similarity">
    <text evidence="1">Belongs to the leucine-binding protein family.</text>
</comment>
<feature type="chain" id="PRO_5046443586" evidence="5">
    <location>
        <begin position="18"/>
        <end position="393"/>
    </location>
</feature>
<keyword evidence="2" id="KW-0813">Transport</keyword>
<evidence type="ECO:0000256" key="2">
    <source>
        <dbReference type="ARBA" id="ARBA00022448"/>
    </source>
</evidence>
<evidence type="ECO:0000313" key="7">
    <source>
        <dbReference type="EMBL" id="ODG93306.1"/>
    </source>
</evidence>
<dbReference type="InterPro" id="IPR000709">
    <property type="entry name" value="Leu_Ile_Val-bd"/>
</dbReference>
<dbReference type="InterPro" id="IPR028081">
    <property type="entry name" value="Leu-bd"/>
</dbReference>
<keyword evidence="4" id="KW-0029">Amino-acid transport</keyword>
<protein>
    <submittedName>
        <fullName evidence="7">Branched chain amino acid ABC transporter substrate-binding protein</fullName>
    </submittedName>
</protein>
<dbReference type="Proteomes" id="UP000094580">
    <property type="component" value="Unassembled WGS sequence"/>
</dbReference>
<evidence type="ECO:0000256" key="4">
    <source>
        <dbReference type="ARBA" id="ARBA00022970"/>
    </source>
</evidence>
<dbReference type="Gene3D" id="3.40.50.2300">
    <property type="match status" value="2"/>
</dbReference>
<dbReference type="InterPro" id="IPR028082">
    <property type="entry name" value="Peripla_BP_I"/>
</dbReference>
<name>A0ABX2ZU75_9BACI</name>
<keyword evidence="3 5" id="KW-0732">Signal</keyword>
<dbReference type="SUPFAM" id="SSF53822">
    <property type="entry name" value="Periplasmic binding protein-like I"/>
    <property type="match status" value="1"/>
</dbReference>
<feature type="signal peptide" evidence="5">
    <location>
        <begin position="1"/>
        <end position="17"/>
    </location>
</feature>
<dbReference type="CDD" id="cd06342">
    <property type="entry name" value="PBP1_ABC_LIVBP-like"/>
    <property type="match status" value="1"/>
</dbReference>
<dbReference type="PRINTS" id="PR00337">
    <property type="entry name" value="LEUILEVALBP"/>
</dbReference>
<sequence>MVFKKGFAILASVSLTAGILAGCGSNSSKDGNQVIKIATNTPLSGNNAILGESIKLGAQLALEDQKAAFKKLGFDLKIVPYDDQGDPKKGVANAEQLAADNKILGVVGHLNSGVAIPSSVKYEKDHIVMVSPSNTANEVTDRGLGVVNRICARDDFQGPAGANFAVNTLKAKNIFIIQDKTPYGTGLANEFKAAAQKLGAKILGEEGISIGDKDFNGVLNNAIAKKPDLVFFGGLYAEGGILLKQAREKGLNIPFMGGDGMDSSGLVDIAGDAVKNFYYTSVAGDTLKTDKGKAFADAYKSKFNKNIESFSSYGYDSAGVLLEGLKNAINDNKGKTPTREQVEKAVRAIQDYDGVVTKVGFDDKGDNKYAKVFIYTFKEAKYPGTQEGEVTKP</sequence>
<dbReference type="PANTHER" id="PTHR47151:SF2">
    <property type="entry name" value="AMINO ACID BINDING PROTEIN"/>
    <property type="match status" value="1"/>
</dbReference>
<evidence type="ECO:0000259" key="6">
    <source>
        <dbReference type="Pfam" id="PF13458"/>
    </source>
</evidence>
<organism evidence="7 8">
    <name type="scientific">Gottfriedia luciferensis</name>
    <dbReference type="NCBI Taxonomy" id="178774"/>
    <lineage>
        <taxon>Bacteria</taxon>
        <taxon>Bacillati</taxon>
        <taxon>Bacillota</taxon>
        <taxon>Bacilli</taxon>
        <taxon>Bacillales</taxon>
        <taxon>Bacillaceae</taxon>
        <taxon>Gottfriedia</taxon>
    </lineage>
</organism>
<evidence type="ECO:0000256" key="5">
    <source>
        <dbReference type="SAM" id="SignalP"/>
    </source>
</evidence>
<gene>
    <name evidence="7" type="ORF">BED47_03180</name>
</gene>
<evidence type="ECO:0000256" key="3">
    <source>
        <dbReference type="ARBA" id="ARBA00022729"/>
    </source>
</evidence>